<sequence length="55" mass="5931">MEAQIRLFSDKVRGQEATNGCDRSPAAARRRNTPFSGRANRVDVPGNGILSSPTT</sequence>
<gene>
    <name evidence="2" type="ORF">TIFTF001_039457</name>
</gene>
<dbReference type="EMBL" id="BTGU01001138">
    <property type="protein sequence ID" value="GMN70414.1"/>
    <property type="molecule type" value="Genomic_DNA"/>
</dbReference>
<proteinExistence type="predicted"/>
<accession>A0AA88JDW8</accession>
<reference evidence="2" key="1">
    <citation type="submission" date="2023-07" db="EMBL/GenBank/DDBJ databases">
        <title>draft genome sequence of fig (Ficus carica).</title>
        <authorList>
            <person name="Takahashi T."/>
            <person name="Nishimura K."/>
        </authorList>
    </citation>
    <scope>NUCLEOTIDE SEQUENCE</scope>
</reference>
<name>A0AA88JDW8_FICCA</name>
<comment type="caution">
    <text evidence="2">The sequence shown here is derived from an EMBL/GenBank/DDBJ whole genome shotgun (WGS) entry which is preliminary data.</text>
</comment>
<evidence type="ECO:0000256" key="1">
    <source>
        <dbReference type="SAM" id="MobiDB-lite"/>
    </source>
</evidence>
<evidence type="ECO:0000313" key="2">
    <source>
        <dbReference type="EMBL" id="GMN70414.1"/>
    </source>
</evidence>
<dbReference type="AlphaFoldDB" id="A0AA88JDW8"/>
<keyword evidence="3" id="KW-1185">Reference proteome</keyword>
<dbReference type="Proteomes" id="UP001187192">
    <property type="component" value="Unassembled WGS sequence"/>
</dbReference>
<evidence type="ECO:0000313" key="3">
    <source>
        <dbReference type="Proteomes" id="UP001187192"/>
    </source>
</evidence>
<feature type="region of interest" description="Disordered" evidence="1">
    <location>
        <begin position="1"/>
        <end position="55"/>
    </location>
</feature>
<organism evidence="2 3">
    <name type="scientific">Ficus carica</name>
    <name type="common">Common fig</name>
    <dbReference type="NCBI Taxonomy" id="3494"/>
    <lineage>
        <taxon>Eukaryota</taxon>
        <taxon>Viridiplantae</taxon>
        <taxon>Streptophyta</taxon>
        <taxon>Embryophyta</taxon>
        <taxon>Tracheophyta</taxon>
        <taxon>Spermatophyta</taxon>
        <taxon>Magnoliopsida</taxon>
        <taxon>eudicotyledons</taxon>
        <taxon>Gunneridae</taxon>
        <taxon>Pentapetalae</taxon>
        <taxon>rosids</taxon>
        <taxon>fabids</taxon>
        <taxon>Rosales</taxon>
        <taxon>Moraceae</taxon>
        <taxon>Ficeae</taxon>
        <taxon>Ficus</taxon>
    </lineage>
</organism>
<protein>
    <submittedName>
        <fullName evidence="2">Uncharacterized protein</fullName>
    </submittedName>
</protein>